<evidence type="ECO:0000256" key="1">
    <source>
        <dbReference type="SAM" id="MobiDB-lite"/>
    </source>
</evidence>
<dbReference type="PROSITE" id="PS50096">
    <property type="entry name" value="IQ"/>
    <property type="match status" value="1"/>
</dbReference>
<reference evidence="2 3" key="1">
    <citation type="submission" date="2020-06" db="EMBL/GenBank/DDBJ databases">
        <authorList>
            <consortium name="Wellcome Sanger Institute Data Sharing"/>
        </authorList>
    </citation>
    <scope>NUCLEOTIDE SEQUENCE [LARGE SCALE GENOMIC DNA]</scope>
</reference>
<evidence type="ECO:0008006" key="4">
    <source>
        <dbReference type="Google" id="ProtNLM"/>
    </source>
</evidence>
<accession>A0A8C3Z851</accession>
<protein>
    <recommendedName>
        <fullName evidence="4">IQ domain-containing protein C</fullName>
    </recommendedName>
</protein>
<feature type="compositionally biased region" description="Basic and acidic residues" evidence="1">
    <location>
        <begin position="89"/>
        <end position="101"/>
    </location>
</feature>
<dbReference type="AlphaFoldDB" id="A0A8C3Z851"/>
<dbReference type="GeneTree" id="ENSGT00390000017195"/>
<keyword evidence="3" id="KW-1185">Reference proteome</keyword>
<feature type="region of interest" description="Disordered" evidence="1">
    <location>
        <begin position="73"/>
        <end position="120"/>
    </location>
</feature>
<dbReference type="PANTHER" id="PTHR16049:SF8">
    <property type="entry name" value="IQ DOMAIN-CONTAINING PROTEIN C"/>
    <property type="match status" value="1"/>
</dbReference>
<proteinExistence type="predicted"/>
<feature type="compositionally biased region" description="Polar residues" evidence="1">
    <location>
        <begin position="111"/>
        <end position="120"/>
    </location>
</feature>
<reference evidence="2" key="3">
    <citation type="submission" date="2025-09" db="UniProtKB">
        <authorList>
            <consortium name="Ensembl"/>
        </authorList>
    </citation>
    <scope>IDENTIFICATION</scope>
</reference>
<gene>
    <name evidence="2" type="primary">LOC114796262</name>
</gene>
<organism evidence="2 3">
    <name type="scientific">Denticeps clupeoides</name>
    <name type="common">denticle herring</name>
    <dbReference type="NCBI Taxonomy" id="299321"/>
    <lineage>
        <taxon>Eukaryota</taxon>
        <taxon>Metazoa</taxon>
        <taxon>Chordata</taxon>
        <taxon>Craniata</taxon>
        <taxon>Vertebrata</taxon>
        <taxon>Euteleostomi</taxon>
        <taxon>Actinopterygii</taxon>
        <taxon>Neopterygii</taxon>
        <taxon>Teleostei</taxon>
        <taxon>Clupei</taxon>
        <taxon>Clupeiformes</taxon>
        <taxon>Denticipitoidei</taxon>
        <taxon>Denticipitidae</taxon>
        <taxon>Denticeps</taxon>
    </lineage>
</organism>
<name>A0A8C3Z851_9TELE</name>
<dbReference type="InterPro" id="IPR042506">
    <property type="entry name" value="IQCC"/>
</dbReference>
<reference evidence="2" key="2">
    <citation type="submission" date="2025-08" db="UniProtKB">
        <authorList>
            <consortium name="Ensembl"/>
        </authorList>
    </citation>
    <scope>IDENTIFICATION</scope>
</reference>
<dbReference type="PANTHER" id="PTHR16049">
    <property type="entry name" value="IQ DOMAIN-CONTAINING PROTEIN C"/>
    <property type="match status" value="1"/>
</dbReference>
<dbReference type="Proteomes" id="UP000694580">
    <property type="component" value="Chromosome 1"/>
</dbReference>
<dbReference type="Ensembl" id="ENSDCDT00010035239.1">
    <property type="protein sequence ID" value="ENSDCDP00010028475.1"/>
    <property type="gene ID" value="ENSDCDG00010018043.1"/>
</dbReference>
<sequence length="255" mass="27794">MTERSAWLQRTTRFQARSRGYLVRRTLKAAQAEFEDIVSEVDGDLCDLSWEGTLIPQPRFSDQGVVTLGLGRCAPPEREAPSTRPQDAAPERDPACRKVGDGGELEMENHPGTSAWCSSPVDGTSSEFKLKGGSVGAGVVLQQQNYRECRAEQLERWCGDQVISAVLCTALQARPAAEEVLASAVSLQERRSILTMELLWIQQAIASRKKVRDACGTAFQLPSATQPSSNDLLLFTLLFAVPDYEGGAGCCVELC</sequence>
<evidence type="ECO:0000313" key="2">
    <source>
        <dbReference type="Ensembl" id="ENSDCDP00010028475.1"/>
    </source>
</evidence>
<evidence type="ECO:0000313" key="3">
    <source>
        <dbReference type="Proteomes" id="UP000694580"/>
    </source>
</evidence>